<dbReference type="AlphaFoldDB" id="A0A1Y5P848"/>
<proteinExistence type="predicted"/>
<sequence length="568" mass="60878">MRRRVRGAGDHPVGEPQVHHEGAEVGHVRHAVRGLRVGDALVCADALVLLREPVDVGRVERAQDLRGLQVDAELTGAGADIGLLAEDRDVGDPAGEDRGGGTEDAVIRPLRQHDPLALRAGAFDQLELEHQGRDDVGARDADPPQQVGRVDALLEEGQRRVVATLRVGGEASARRHDAPGRLVRVEVGGEDRQGRLEAVDEPVDRLGQRERAVQRDRGDRRERARGVGEQRREQHVGAVGGDRDDRALLQARQHVVQRHARHDDVQHLAGQEFLVALEQRGIQGPHDVADGRCDEVLVLGNRPHADVGADVRGCDGGDVLDDLGAEGREAAVDDDGEQACPLVRHLGEREGREVADLLRGPPAGLADVVALRGLPGQDEQDGGAEVRGDARVVAELRGAADVRVVAADDDDGIALRLDGLVAFDDLPEGGIRVGADLVVGRADALVVAEVDAVVVEQHLQDVVALGRGPGDRAEDADARRRVAERVEHAERDRGLPGMTLGRRDVDALCHSPSLGRGRRRRPGGHRGKETPGGKVRLSANPTEPGYPCYVSVLGELAEMPPRGELRQV</sequence>
<feature type="region of interest" description="Disordered" evidence="1">
    <location>
        <begin position="508"/>
        <end position="540"/>
    </location>
</feature>
<feature type="compositionally biased region" description="Basic residues" evidence="1">
    <location>
        <begin position="516"/>
        <end position="525"/>
    </location>
</feature>
<feature type="region of interest" description="Disordered" evidence="1">
    <location>
        <begin position="211"/>
        <end position="238"/>
    </location>
</feature>
<evidence type="ECO:0000313" key="2">
    <source>
        <dbReference type="EMBL" id="SBS74882.1"/>
    </source>
</evidence>
<protein>
    <submittedName>
        <fullName evidence="2">Uncharacterized protein</fullName>
    </submittedName>
</protein>
<dbReference type="EMBL" id="FLQR01000012">
    <property type="protein sequence ID" value="SBS74882.1"/>
    <property type="molecule type" value="Genomic_DNA"/>
</dbReference>
<reference evidence="2" key="1">
    <citation type="submission" date="2016-03" db="EMBL/GenBank/DDBJ databases">
        <authorList>
            <person name="Ploux O."/>
        </authorList>
    </citation>
    <scope>NUCLEOTIDE SEQUENCE</scope>
    <source>
        <strain evidence="2">UC1</strain>
    </source>
</reference>
<gene>
    <name evidence="2" type="ORF">MIPYR_80031</name>
</gene>
<name>A0A1Y5P848_9MICO</name>
<organism evidence="2">
    <name type="scientific">uncultured Microbacterium sp</name>
    <dbReference type="NCBI Taxonomy" id="191216"/>
    <lineage>
        <taxon>Bacteria</taxon>
        <taxon>Bacillati</taxon>
        <taxon>Actinomycetota</taxon>
        <taxon>Actinomycetes</taxon>
        <taxon>Micrococcales</taxon>
        <taxon>Microbacteriaceae</taxon>
        <taxon>Microbacterium</taxon>
        <taxon>environmental samples</taxon>
    </lineage>
</organism>
<accession>A0A1Y5P848</accession>
<evidence type="ECO:0000256" key="1">
    <source>
        <dbReference type="SAM" id="MobiDB-lite"/>
    </source>
</evidence>